<dbReference type="GO" id="GO:0045109">
    <property type="term" value="P:intermediate filament organization"/>
    <property type="evidence" value="ECO:0007669"/>
    <property type="project" value="TreeGrafter"/>
</dbReference>
<dbReference type="InterPro" id="IPR039008">
    <property type="entry name" value="IF_rod_dom"/>
</dbReference>
<accession>A0A5A9P9L9</accession>
<comment type="similarity">
    <text evidence="3">Belongs to the intermediate filament family.</text>
</comment>
<dbReference type="Pfam" id="PF00038">
    <property type="entry name" value="Filament"/>
    <property type="match status" value="1"/>
</dbReference>
<feature type="domain" description="IF rod" evidence="5">
    <location>
        <begin position="113"/>
        <end position="184"/>
    </location>
</feature>
<evidence type="ECO:0000256" key="2">
    <source>
        <dbReference type="ARBA" id="ARBA00023054"/>
    </source>
</evidence>
<gene>
    <name evidence="6" type="ORF">E1301_Tti013183</name>
</gene>
<dbReference type="AlphaFoldDB" id="A0A5A9P9L9"/>
<evidence type="ECO:0000256" key="3">
    <source>
        <dbReference type="RuleBase" id="RU000685"/>
    </source>
</evidence>
<keyword evidence="1 3" id="KW-0403">Intermediate filament</keyword>
<dbReference type="InterPro" id="IPR006821">
    <property type="entry name" value="Intermed_filament_DNA-bd"/>
</dbReference>
<evidence type="ECO:0000256" key="1">
    <source>
        <dbReference type="ARBA" id="ARBA00022754"/>
    </source>
</evidence>
<organism evidence="6 7">
    <name type="scientific">Triplophysa tibetana</name>
    <dbReference type="NCBI Taxonomy" id="1572043"/>
    <lineage>
        <taxon>Eukaryota</taxon>
        <taxon>Metazoa</taxon>
        <taxon>Chordata</taxon>
        <taxon>Craniata</taxon>
        <taxon>Vertebrata</taxon>
        <taxon>Euteleostomi</taxon>
        <taxon>Actinopterygii</taxon>
        <taxon>Neopterygii</taxon>
        <taxon>Teleostei</taxon>
        <taxon>Ostariophysi</taxon>
        <taxon>Cypriniformes</taxon>
        <taxon>Nemacheilidae</taxon>
        <taxon>Triplophysa</taxon>
    </lineage>
</organism>
<dbReference type="Proteomes" id="UP000324632">
    <property type="component" value="Chromosome 7"/>
</dbReference>
<dbReference type="PANTHER" id="PTHR45652">
    <property type="entry name" value="GLIAL FIBRILLARY ACIDIC PROTEIN"/>
    <property type="match status" value="1"/>
</dbReference>
<dbReference type="InterPro" id="IPR050405">
    <property type="entry name" value="Intermediate_filament"/>
</dbReference>
<evidence type="ECO:0000259" key="5">
    <source>
        <dbReference type="PROSITE" id="PS51842"/>
    </source>
</evidence>
<dbReference type="EMBL" id="SOYY01000007">
    <property type="protein sequence ID" value="KAA0718603.1"/>
    <property type="molecule type" value="Genomic_DNA"/>
</dbReference>
<dbReference type="GO" id="GO:0005882">
    <property type="term" value="C:intermediate filament"/>
    <property type="evidence" value="ECO:0007669"/>
    <property type="project" value="UniProtKB-KW"/>
</dbReference>
<dbReference type="GO" id="GO:0005200">
    <property type="term" value="F:structural constituent of cytoskeleton"/>
    <property type="evidence" value="ECO:0007669"/>
    <property type="project" value="TreeGrafter"/>
</dbReference>
<evidence type="ECO:0000256" key="4">
    <source>
        <dbReference type="SAM" id="Coils"/>
    </source>
</evidence>
<feature type="coiled-coil region" evidence="4">
    <location>
        <begin position="112"/>
        <end position="155"/>
    </location>
</feature>
<name>A0A5A9P9L9_9TELE</name>
<dbReference type="GO" id="GO:0005737">
    <property type="term" value="C:cytoplasm"/>
    <property type="evidence" value="ECO:0007669"/>
    <property type="project" value="TreeGrafter"/>
</dbReference>
<dbReference type="Gene3D" id="1.20.5.170">
    <property type="match status" value="1"/>
</dbReference>
<proteinExistence type="inferred from homology"/>
<keyword evidence="7" id="KW-1185">Reference proteome</keyword>
<sequence>MSTSSYRKRFGDAATRINGYSESRFQSPVRASRVPFSFSASPVIYAAKISRVRSSRLTLDNLDFNLSDALNTEFITKRTNEIAQMHSLNDRLHREKAANHSSDVLRLPKQKANEYRRQVQALTSEVDALKSADNIARLEEDIHNTKEEMASNLREYKDLLNVKMALDLEIATYRKLLEGEESRYSCVFTEAMIEPKPQTGTTTANKVLIKTIETRDCKLNYKVCFIDSEGTLVCIYRHQVDNSGNKKVQRGDAT</sequence>
<dbReference type="SUPFAM" id="SSF64593">
    <property type="entry name" value="Intermediate filament protein, coiled coil region"/>
    <property type="match status" value="1"/>
</dbReference>
<dbReference type="PROSITE" id="PS51842">
    <property type="entry name" value="IF_ROD_2"/>
    <property type="match status" value="1"/>
</dbReference>
<reference evidence="6 7" key="1">
    <citation type="journal article" date="2019" name="Mol. Ecol. Resour.">
        <title>Chromosome-level genome assembly of Triplophysa tibetana, a fish adapted to the harsh high-altitude environment of the Tibetan Plateau.</title>
        <authorList>
            <person name="Yang X."/>
            <person name="Liu H."/>
            <person name="Ma Z."/>
            <person name="Zou Y."/>
            <person name="Zou M."/>
            <person name="Mao Y."/>
            <person name="Li X."/>
            <person name="Wang H."/>
            <person name="Chen T."/>
            <person name="Wang W."/>
            <person name="Yang R."/>
        </authorList>
    </citation>
    <scope>NUCLEOTIDE SEQUENCE [LARGE SCALE GENOMIC DNA]</scope>
    <source>
        <strain evidence="6">TTIB1903HZAU</strain>
        <tissue evidence="6">Muscle</tissue>
    </source>
</reference>
<evidence type="ECO:0000313" key="6">
    <source>
        <dbReference type="EMBL" id="KAA0718603.1"/>
    </source>
</evidence>
<dbReference type="PROSITE" id="PS00226">
    <property type="entry name" value="IF_ROD_1"/>
    <property type="match status" value="1"/>
</dbReference>
<protein>
    <submittedName>
        <fullName evidence="6">Vimentin A2</fullName>
    </submittedName>
</protein>
<comment type="caution">
    <text evidence="6">The sequence shown here is derived from an EMBL/GenBank/DDBJ whole genome shotgun (WGS) entry which is preliminary data.</text>
</comment>
<dbReference type="Pfam" id="PF04732">
    <property type="entry name" value="Filament_head"/>
    <property type="match status" value="1"/>
</dbReference>
<keyword evidence="2 4" id="KW-0175">Coiled coil</keyword>
<dbReference type="InterPro" id="IPR018039">
    <property type="entry name" value="IF_conserved"/>
</dbReference>
<dbReference type="PANTHER" id="PTHR45652:SF21">
    <property type="entry name" value="ZINC FINGER CCCH DOMAIN-CONTAINING PROTEIN 13-LIKE ISOFORM X1"/>
    <property type="match status" value="1"/>
</dbReference>
<evidence type="ECO:0000313" key="7">
    <source>
        <dbReference type="Proteomes" id="UP000324632"/>
    </source>
</evidence>